<dbReference type="PANTHER" id="PTHR30055">
    <property type="entry name" value="HTH-TYPE TRANSCRIPTIONAL REGULATOR RUTR"/>
    <property type="match status" value="1"/>
</dbReference>
<dbReference type="SUPFAM" id="SSF46689">
    <property type="entry name" value="Homeodomain-like"/>
    <property type="match status" value="1"/>
</dbReference>
<dbReference type="InterPro" id="IPR050109">
    <property type="entry name" value="HTH-type_TetR-like_transc_reg"/>
</dbReference>
<protein>
    <submittedName>
        <fullName evidence="7">TetR/AcrR family transcriptional regulator</fullName>
    </submittedName>
</protein>
<evidence type="ECO:0000313" key="7">
    <source>
        <dbReference type="EMBL" id="MBH0111601.1"/>
    </source>
</evidence>
<keyword evidence="8" id="KW-1185">Reference proteome</keyword>
<evidence type="ECO:0000259" key="6">
    <source>
        <dbReference type="PROSITE" id="PS50977"/>
    </source>
</evidence>
<keyword evidence="3 5" id="KW-0238">DNA-binding</keyword>
<dbReference type="RefSeq" id="WP_197160054.1">
    <property type="nucleotide sequence ID" value="NZ_JADZGI010000001.1"/>
</dbReference>
<dbReference type="PRINTS" id="PR00455">
    <property type="entry name" value="HTHTETR"/>
</dbReference>
<dbReference type="GO" id="GO:0000976">
    <property type="term" value="F:transcription cis-regulatory region binding"/>
    <property type="evidence" value="ECO:0007669"/>
    <property type="project" value="TreeGrafter"/>
</dbReference>
<dbReference type="Gene3D" id="1.10.357.10">
    <property type="entry name" value="Tetracycline Repressor, domain 2"/>
    <property type="match status" value="1"/>
</dbReference>
<feature type="DNA-binding region" description="H-T-H motif" evidence="5">
    <location>
        <begin position="31"/>
        <end position="50"/>
    </location>
</feature>
<keyword evidence="4" id="KW-0804">Transcription</keyword>
<dbReference type="InterPro" id="IPR039538">
    <property type="entry name" value="BetI_C"/>
</dbReference>
<evidence type="ECO:0000256" key="3">
    <source>
        <dbReference type="ARBA" id="ARBA00023125"/>
    </source>
</evidence>
<dbReference type="PROSITE" id="PS50977">
    <property type="entry name" value="HTH_TETR_2"/>
    <property type="match status" value="1"/>
</dbReference>
<accession>A0A931H932</accession>
<dbReference type="EMBL" id="JADZGI010000001">
    <property type="protein sequence ID" value="MBH0111601.1"/>
    <property type="molecule type" value="Genomic_DNA"/>
</dbReference>
<gene>
    <name evidence="7" type="ORF">I5E68_01375</name>
</gene>
<comment type="caution">
    <text evidence="7">The sequence shown here is derived from an EMBL/GenBank/DDBJ whole genome shotgun (WGS) entry which is preliminary data.</text>
</comment>
<dbReference type="InterPro" id="IPR009057">
    <property type="entry name" value="Homeodomain-like_sf"/>
</dbReference>
<keyword evidence="2" id="KW-0805">Transcription regulation</keyword>
<sequence length="197" mass="22025">MPKIVDHDARREEVAEIAARMIAQRGIEGTRIRDVAELAGYSTSIVSHYFKSKHELLMCVYRLRMKQTVARVEAITREGGDLLDSLAAVLPLDVERNESWRIWLAFWGLATSDANFLAEQRQRSRESVELFHRAIIGSGAMREGAQSRLVAQALLSSAAGIATQAVYDPENWPAQRQREILRLLLESTVPALAATPD</sequence>
<proteinExistence type="predicted"/>
<dbReference type="Pfam" id="PF13977">
    <property type="entry name" value="TetR_C_6"/>
    <property type="match status" value="1"/>
</dbReference>
<organism evidence="7 8">
    <name type="scientific">Novosphingobium aureum</name>
    <dbReference type="NCBI Taxonomy" id="2792964"/>
    <lineage>
        <taxon>Bacteria</taxon>
        <taxon>Pseudomonadati</taxon>
        <taxon>Pseudomonadota</taxon>
        <taxon>Alphaproteobacteria</taxon>
        <taxon>Sphingomonadales</taxon>
        <taxon>Sphingomonadaceae</taxon>
        <taxon>Novosphingobium</taxon>
    </lineage>
</organism>
<dbReference type="InterPro" id="IPR001647">
    <property type="entry name" value="HTH_TetR"/>
</dbReference>
<dbReference type="Proteomes" id="UP000617634">
    <property type="component" value="Unassembled WGS sequence"/>
</dbReference>
<dbReference type="PANTHER" id="PTHR30055:SF234">
    <property type="entry name" value="HTH-TYPE TRANSCRIPTIONAL REGULATOR BETI"/>
    <property type="match status" value="1"/>
</dbReference>
<dbReference type="SUPFAM" id="SSF48498">
    <property type="entry name" value="Tetracyclin repressor-like, C-terminal domain"/>
    <property type="match status" value="1"/>
</dbReference>
<name>A0A931H932_9SPHN</name>
<evidence type="ECO:0000256" key="5">
    <source>
        <dbReference type="PROSITE-ProRule" id="PRU00335"/>
    </source>
</evidence>
<evidence type="ECO:0000256" key="4">
    <source>
        <dbReference type="ARBA" id="ARBA00023163"/>
    </source>
</evidence>
<keyword evidence="1" id="KW-0678">Repressor</keyword>
<dbReference type="AlphaFoldDB" id="A0A931H932"/>
<reference evidence="7" key="1">
    <citation type="submission" date="2020-11" db="EMBL/GenBank/DDBJ databases">
        <title>Novosphingobium aureum sp. nov., a marine bacterium isolated from sediment of a salt flat.</title>
        <authorList>
            <person name="Yoo Y."/>
            <person name="Kim J.-J."/>
        </authorList>
    </citation>
    <scope>NUCLEOTIDE SEQUENCE</scope>
    <source>
        <strain evidence="7">YJ-S2-02</strain>
    </source>
</reference>
<evidence type="ECO:0000256" key="1">
    <source>
        <dbReference type="ARBA" id="ARBA00022491"/>
    </source>
</evidence>
<feature type="domain" description="HTH tetR-type" evidence="6">
    <location>
        <begin position="8"/>
        <end position="68"/>
    </location>
</feature>
<dbReference type="InterPro" id="IPR036271">
    <property type="entry name" value="Tet_transcr_reg_TetR-rel_C_sf"/>
</dbReference>
<evidence type="ECO:0000256" key="2">
    <source>
        <dbReference type="ARBA" id="ARBA00023015"/>
    </source>
</evidence>
<evidence type="ECO:0000313" key="8">
    <source>
        <dbReference type="Proteomes" id="UP000617634"/>
    </source>
</evidence>
<dbReference type="Pfam" id="PF00440">
    <property type="entry name" value="TetR_N"/>
    <property type="match status" value="1"/>
</dbReference>
<dbReference type="GO" id="GO:0003700">
    <property type="term" value="F:DNA-binding transcription factor activity"/>
    <property type="evidence" value="ECO:0007669"/>
    <property type="project" value="TreeGrafter"/>
</dbReference>